<evidence type="ECO:0000313" key="2">
    <source>
        <dbReference type="EMBL" id="PSR27420.1"/>
    </source>
</evidence>
<dbReference type="Proteomes" id="UP000242699">
    <property type="component" value="Unassembled WGS sequence"/>
</dbReference>
<name>A0A2T2WYU6_9FIRM</name>
<dbReference type="Pfam" id="PF13421">
    <property type="entry name" value="Band_7_1"/>
    <property type="match status" value="1"/>
</dbReference>
<accession>A0A2T2WYU6</accession>
<feature type="domain" description="SPFH" evidence="1">
    <location>
        <begin position="28"/>
        <end position="217"/>
    </location>
</feature>
<evidence type="ECO:0000259" key="1">
    <source>
        <dbReference type="Pfam" id="PF13421"/>
    </source>
</evidence>
<dbReference type="InterPro" id="IPR033880">
    <property type="entry name" value="SPFH_YdjI"/>
</dbReference>
<gene>
    <name evidence="2" type="ORF">C7B43_11805</name>
</gene>
<proteinExistence type="predicted"/>
<comment type="caution">
    <text evidence="2">The sequence shown here is derived from an EMBL/GenBank/DDBJ whole genome shotgun (WGS) entry which is preliminary data.</text>
</comment>
<sequence length="278" mass="30843">MAVRNVISTLTGNGEEIMGPDVLLYHYPGNDIMNGSLLTVESNHFCVLKSRGAILNVYETGQYQVDTPQHILVGAIQQAFYGGQSPWQYEAIYVNRAKLVIRAEGQALSREMAQLRYQVDYYIHVDSKDDALNVVQHMPYQGHFIKTSEVNTYAAPVLEQAINQICQVTPLEQINEKIHDITELVTAHLQDFLSTYGITLNNVKVLVAPADELMKKLISLRAFGLNEETAIRYYIAMIMAERGLLTAPNMISGTGFTIQGSSPLVDTGPLMAPPTPAR</sequence>
<reference evidence="2 3" key="1">
    <citation type="journal article" date="2014" name="BMC Genomics">
        <title>Comparison of environmental and isolate Sulfobacillus genomes reveals diverse carbon, sulfur, nitrogen, and hydrogen metabolisms.</title>
        <authorList>
            <person name="Justice N.B."/>
            <person name="Norman A."/>
            <person name="Brown C.T."/>
            <person name="Singh A."/>
            <person name="Thomas B.C."/>
            <person name="Banfield J.F."/>
        </authorList>
    </citation>
    <scope>NUCLEOTIDE SEQUENCE [LARGE SCALE GENOMIC DNA]</scope>
    <source>
        <strain evidence="2">AMDSBA1</strain>
    </source>
</reference>
<dbReference type="InterPro" id="IPR036013">
    <property type="entry name" value="Band_7/SPFH_dom_sf"/>
</dbReference>
<dbReference type="AlphaFoldDB" id="A0A2T2WYU6"/>
<dbReference type="SUPFAM" id="SSF117892">
    <property type="entry name" value="Band 7/SPFH domain"/>
    <property type="match status" value="1"/>
</dbReference>
<dbReference type="EMBL" id="PXYT01000026">
    <property type="protein sequence ID" value="PSR27420.1"/>
    <property type="molecule type" value="Genomic_DNA"/>
</dbReference>
<protein>
    <recommendedName>
        <fullName evidence="1">SPFH domain-containing protein</fullName>
    </recommendedName>
</protein>
<organism evidence="2 3">
    <name type="scientific">Sulfobacillus benefaciens</name>
    <dbReference type="NCBI Taxonomy" id="453960"/>
    <lineage>
        <taxon>Bacteria</taxon>
        <taxon>Bacillati</taxon>
        <taxon>Bacillota</taxon>
        <taxon>Clostridia</taxon>
        <taxon>Eubacteriales</taxon>
        <taxon>Clostridiales Family XVII. Incertae Sedis</taxon>
        <taxon>Sulfobacillus</taxon>
    </lineage>
</organism>
<evidence type="ECO:0000313" key="3">
    <source>
        <dbReference type="Proteomes" id="UP000242699"/>
    </source>
</evidence>